<dbReference type="InterPro" id="IPR001867">
    <property type="entry name" value="OmpR/PhoB-type_DNA-bd"/>
</dbReference>
<dbReference type="PROSITE" id="PS50110">
    <property type="entry name" value="RESPONSE_REGULATORY"/>
    <property type="match status" value="1"/>
</dbReference>
<dbReference type="Proteomes" id="UP000243478">
    <property type="component" value="Unassembled WGS sequence"/>
</dbReference>
<keyword evidence="2" id="KW-0902">Two-component regulatory system</keyword>
<evidence type="ECO:0000259" key="8">
    <source>
        <dbReference type="PROSITE" id="PS50110"/>
    </source>
</evidence>
<dbReference type="SUPFAM" id="SSF52172">
    <property type="entry name" value="CheY-like"/>
    <property type="match status" value="1"/>
</dbReference>
<feature type="domain" description="Response regulatory" evidence="8">
    <location>
        <begin position="2"/>
        <end position="116"/>
    </location>
</feature>
<dbReference type="FunFam" id="3.40.50.2300:FF:000002">
    <property type="entry name" value="DNA-binding response regulator PhoP"/>
    <property type="match status" value="1"/>
</dbReference>
<feature type="modified residue" description="4-aspartylphosphate" evidence="6">
    <location>
        <position position="51"/>
    </location>
</feature>
<dbReference type="SMART" id="SM00448">
    <property type="entry name" value="REC"/>
    <property type="match status" value="1"/>
</dbReference>
<feature type="DNA-binding region" description="OmpR/PhoB-type" evidence="7">
    <location>
        <begin position="123"/>
        <end position="221"/>
    </location>
</feature>
<sequence length="224" mass="24738">MRILLIEDDAALADGLIRALQGAGHLCDHLSRGLHAPAALASAPYDVMVLDLSLPDVDGLDLLSRLRNDGATLPVLILTARDGVEDRILGLDRGGDDYLAKPFALGELEARLRALSRRRSDAPAQKRLGRLCFDSIRNEVQVEGQRIELTARELSLVEALMQHPGRTVTKQRLFDALYSWDHEANLSVIEVHVSRLRRKLEQARAGVGIRMLRGLGYRLEAVGD</sequence>
<dbReference type="InterPro" id="IPR001789">
    <property type="entry name" value="Sig_transdc_resp-reg_receiver"/>
</dbReference>
<dbReference type="Proteomes" id="UP000634179">
    <property type="component" value="Unassembled WGS sequence"/>
</dbReference>
<evidence type="ECO:0000313" key="10">
    <source>
        <dbReference type="EMBL" id="KKD57296.1"/>
    </source>
</evidence>
<dbReference type="Gene3D" id="3.40.50.2300">
    <property type="match status" value="1"/>
</dbReference>
<proteinExistence type="predicted"/>
<organism evidence="10 12">
    <name type="scientific">Stenotrophomonas maltophilia</name>
    <name type="common">Pseudomonas maltophilia</name>
    <name type="synonym">Xanthomonas maltophilia</name>
    <dbReference type="NCBI Taxonomy" id="40324"/>
    <lineage>
        <taxon>Bacteria</taxon>
        <taxon>Pseudomonadati</taxon>
        <taxon>Pseudomonadota</taxon>
        <taxon>Gammaproteobacteria</taxon>
        <taxon>Lysobacterales</taxon>
        <taxon>Lysobacteraceae</taxon>
        <taxon>Stenotrophomonas</taxon>
        <taxon>Stenotrophomonas maltophilia group</taxon>
    </lineage>
</organism>
<dbReference type="Gene3D" id="1.10.10.10">
    <property type="entry name" value="Winged helix-like DNA-binding domain superfamily/Winged helix DNA-binding domain"/>
    <property type="match status" value="1"/>
</dbReference>
<gene>
    <name evidence="11" type="ORF">I5V89_16850</name>
    <name evidence="10" type="ORF">VM57_11165</name>
</gene>
<dbReference type="CDD" id="cd00383">
    <property type="entry name" value="trans_reg_C"/>
    <property type="match status" value="1"/>
</dbReference>
<dbReference type="PROSITE" id="PS51755">
    <property type="entry name" value="OMPR_PHOB"/>
    <property type="match status" value="1"/>
</dbReference>
<dbReference type="EMBL" id="JZRZ01000018">
    <property type="protein sequence ID" value="KKD57296.1"/>
    <property type="molecule type" value="Genomic_DNA"/>
</dbReference>
<evidence type="ECO:0000256" key="3">
    <source>
        <dbReference type="ARBA" id="ARBA00023015"/>
    </source>
</evidence>
<evidence type="ECO:0000256" key="6">
    <source>
        <dbReference type="PROSITE-ProRule" id="PRU00169"/>
    </source>
</evidence>
<feature type="domain" description="OmpR/PhoB-type" evidence="9">
    <location>
        <begin position="123"/>
        <end position="221"/>
    </location>
</feature>
<dbReference type="InterPro" id="IPR039420">
    <property type="entry name" value="WalR-like"/>
</dbReference>
<dbReference type="Gene3D" id="6.10.250.690">
    <property type="match status" value="1"/>
</dbReference>
<name>A0A0F5ZNI4_STEMA</name>
<reference evidence="11" key="2">
    <citation type="submission" date="2020-11" db="EMBL/GenBank/DDBJ databases">
        <title>Enhanced detection system for hospital associated transmission using whole genome sequencing surveillance.</title>
        <authorList>
            <person name="Harrison L.H."/>
            <person name="Van Tyne D."/>
            <person name="Marsh J.W."/>
            <person name="Griffith M.P."/>
            <person name="Snyder D.J."/>
            <person name="Cooper V.S."/>
            <person name="Mustapha M."/>
        </authorList>
    </citation>
    <scope>NUCLEOTIDE SEQUENCE</scope>
    <source>
        <strain evidence="11">STEN00053</strain>
    </source>
</reference>
<dbReference type="PANTHER" id="PTHR48111">
    <property type="entry name" value="REGULATOR OF RPOS"/>
    <property type="match status" value="1"/>
</dbReference>
<dbReference type="GO" id="GO:0000976">
    <property type="term" value="F:transcription cis-regulatory region binding"/>
    <property type="evidence" value="ECO:0007669"/>
    <property type="project" value="TreeGrafter"/>
</dbReference>
<dbReference type="GO" id="GO:0006355">
    <property type="term" value="P:regulation of DNA-templated transcription"/>
    <property type="evidence" value="ECO:0007669"/>
    <property type="project" value="InterPro"/>
</dbReference>
<accession>A0A0F5ZNI4</accession>
<dbReference type="InterPro" id="IPR011006">
    <property type="entry name" value="CheY-like_superfamily"/>
</dbReference>
<dbReference type="Pfam" id="PF00486">
    <property type="entry name" value="Trans_reg_C"/>
    <property type="match status" value="1"/>
</dbReference>
<dbReference type="InterPro" id="IPR016032">
    <property type="entry name" value="Sig_transdc_resp-reg_C-effctor"/>
</dbReference>
<evidence type="ECO:0000259" key="9">
    <source>
        <dbReference type="PROSITE" id="PS51755"/>
    </source>
</evidence>
<dbReference type="GO" id="GO:0000156">
    <property type="term" value="F:phosphorelay response regulator activity"/>
    <property type="evidence" value="ECO:0007669"/>
    <property type="project" value="TreeGrafter"/>
</dbReference>
<keyword evidence="3" id="KW-0805">Transcription regulation</keyword>
<dbReference type="AlphaFoldDB" id="A0A0F5ZNI4"/>
<keyword evidence="4 7" id="KW-0238">DNA-binding</keyword>
<comment type="caution">
    <text evidence="10">The sequence shown here is derived from an EMBL/GenBank/DDBJ whole genome shotgun (WGS) entry which is preliminary data.</text>
</comment>
<dbReference type="GO" id="GO:0032993">
    <property type="term" value="C:protein-DNA complex"/>
    <property type="evidence" value="ECO:0007669"/>
    <property type="project" value="TreeGrafter"/>
</dbReference>
<reference evidence="10 12" key="1">
    <citation type="submission" date="2015-03" db="EMBL/GenBank/DDBJ databases">
        <title>Draft genome of Stenotrophomonas maltophila isolated from urine specimen.</title>
        <authorList>
            <person name="Murugan N."/>
            <person name="Malathi J."/>
            <person name="Umashankar V."/>
            <person name="Madhavan H."/>
        </authorList>
    </citation>
    <scope>NUCLEOTIDE SEQUENCE [LARGE SCALE GENOMIC DNA]</scope>
    <source>
        <strain evidence="10 12">JMNMN1</strain>
    </source>
</reference>
<dbReference type="SUPFAM" id="SSF46894">
    <property type="entry name" value="C-terminal effector domain of the bipartite response regulators"/>
    <property type="match status" value="1"/>
</dbReference>
<dbReference type="GeneID" id="93744347"/>
<evidence type="ECO:0000313" key="12">
    <source>
        <dbReference type="Proteomes" id="UP000243478"/>
    </source>
</evidence>
<evidence type="ECO:0000256" key="1">
    <source>
        <dbReference type="ARBA" id="ARBA00022553"/>
    </source>
</evidence>
<dbReference type="GO" id="GO:0005829">
    <property type="term" value="C:cytosol"/>
    <property type="evidence" value="ECO:0007669"/>
    <property type="project" value="TreeGrafter"/>
</dbReference>
<dbReference type="PANTHER" id="PTHR48111:SF67">
    <property type="entry name" value="TRANSCRIPTIONAL REGULATORY PROTEIN TCTD"/>
    <property type="match status" value="1"/>
</dbReference>
<evidence type="ECO:0000256" key="4">
    <source>
        <dbReference type="ARBA" id="ARBA00023125"/>
    </source>
</evidence>
<dbReference type="PATRIC" id="fig|40324.129.peg.3487"/>
<evidence type="ECO:0000313" key="11">
    <source>
        <dbReference type="EMBL" id="MBH1791541.1"/>
    </source>
</evidence>
<dbReference type="Pfam" id="PF00072">
    <property type="entry name" value="Response_reg"/>
    <property type="match status" value="1"/>
</dbReference>
<evidence type="ECO:0000256" key="7">
    <source>
        <dbReference type="PROSITE-ProRule" id="PRU01091"/>
    </source>
</evidence>
<evidence type="ECO:0000256" key="2">
    <source>
        <dbReference type="ARBA" id="ARBA00023012"/>
    </source>
</evidence>
<keyword evidence="1 6" id="KW-0597">Phosphoprotein</keyword>
<dbReference type="RefSeq" id="WP_005413615.1">
    <property type="nucleotide sequence ID" value="NZ_AP021908.1"/>
</dbReference>
<dbReference type="CDD" id="cd17624">
    <property type="entry name" value="REC_OmpR_PmrA-like"/>
    <property type="match status" value="1"/>
</dbReference>
<dbReference type="EMBL" id="JADUOV010000013">
    <property type="protein sequence ID" value="MBH1791541.1"/>
    <property type="molecule type" value="Genomic_DNA"/>
</dbReference>
<dbReference type="InterPro" id="IPR036388">
    <property type="entry name" value="WH-like_DNA-bd_sf"/>
</dbReference>
<dbReference type="SMART" id="SM00862">
    <property type="entry name" value="Trans_reg_C"/>
    <property type="match status" value="1"/>
</dbReference>
<evidence type="ECO:0000256" key="5">
    <source>
        <dbReference type="ARBA" id="ARBA00023163"/>
    </source>
</evidence>
<protein>
    <submittedName>
        <fullName evidence="10">Transcriptional regulator</fullName>
    </submittedName>
    <submittedName>
        <fullName evidence="11">Winged helix-turn-helix domain-containing protein</fullName>
    </submittedName>
</protein>
<keyword evidence="5" id="KW-0804">Transcription</keyword>